<evidence type="ECO:0000313" key="2">
    <source>
        <dbReference type="EMBL" id="RFU38388.1"/>
    </source>
</evidence>
<organism evidence="2 3">
    <name type="scientific">Actinomadura logoneensis</name>
    <dbReference type="NCBI Taxonomy" id="2293572"/>
    <lineage>
        <taxon>Bacteria</taxon>
        <taxon>Bacillati</taxon>
        <taxon>Actinomycetota</taxon>
        <taxon>Actinomycetes</taxon>
        <taxon>Streptosporangiales</taxon>
        <taxon>Thermomonosporaceae</taxon>
        <taxon>Actinomadura</taxon>
    </lineage>
</organism>
<reference evidence="2 3" key="1">
    <citation type="submission" date="2018-08" db="EMBL/GenBank/DDBJ databases">
        <title>Actinomadura jelena sp. nov., a novel Actinomycete isolated from soil in Chad.</title>
        <authorList>
            <person name="Shi L."/>
        </authorList>
    </citation>
    <scope>NUCLEOTIDE SEQUENCE [LARGE SCALE GENOMIC DNA]</scope>
    <source>
        <strain evidence="2 3">NEAU-G17</strain>
    </source>
</reference>
<dbReference type="AlphaFoldDB" id="A0A372JGB7"/>
<name>A0A372JGB7_9ACTN</name>
<dbReference type="Pfam" id="PF01455">
    <property type="entry name" value="HupF_HypC"/>
    <property type="match status" value="1"/>
</dbReference>
<protein>
    <submittedName>
        <fullName evidence="2">Hydrogenase assembly protein HupF</fullName>
    </submittedName>
</protein>
<dbReference type="Gene3D" id="2.30.30.140">
    <property type="match status" value="1"/>
</dbReference>
<accession>A0A372JGB7</accession>
<comment type="similarity">
    <text evidence="1">Belongs to the HupF/HypC family.</text>
</comment>
<evidence type="ECO:0000256" key="1">
    <source>
        <dbReference type="ARBA" id="ARBA00006018"/>
    </source>
</evidence>
<sequence length="82" mass="8554">MMCVEQVGRVVRIDDGTAVVVRGEARTGVSLVILDMEGVSVATGDWLVVHTGIAVRKISAAEAAELAAELAAERDGTMGRDT</sequence>
<dbReference type="SUPFAM" id="SSF159127">
    <property type="entry name" value="HupF/HypC-like"/>
    <property type="match status" value="1"/>
</dbReference>
<dbReference type="Proteomes" id="UP000261811">
    <property type="component" value="Unassembled WGS sequence"/>
</dbReference>
<dbReference type="InterPro" id="IPR001109">
    <property type="entry name" value="Hydrogenase_HupF/HypC"/>
</dbReference>
<keyword evidence="3" id="KW-1185">Reference proteome</keyword>
<comment type="caution">
    <text evidence="2">The sequence shown here is derived from an EMBL/GenBank/DDBJ whole genome shotgun (WGS) entry which is preliminary data.</text>
</comment>
<gene>
    <name evidence="2" type="ORF">DZF91_27960</name>
</gene>
<evidence type="ECO:0000313" key="3">
    <source>
        <dbReference type="Proteomes" id="UP000261811"/>
    </source>
</evidence>
<proteinExistence type="inferred from homology"/>
<dbReference type="EMBL" id="QURH01000814">
    <property type="protein sequence ID" value="RFU38388.1"/>
    <property type="molecule type" value="Genomic_DNA"/>
</dbReference>